<evidence type="ECO:0000313" key="9">
    <source>
        <dbReference type="Proteomes" id="UP001318860"/>
    </source>
</evidence>
<comment type="caution">
    <text evidence="8">The sequence shown here is derived from an EMBL/GenBank/DDBJ whole genome shotgun (WGS) entry which is preliminary data.</text>
</comment>
<dbReference type="InterPro" id="IPR002401">
    <property type="entry name" value="Cyt_P450_E_grp-I"/>
</dbReference>
<organism evidence="8 9">
    <name type="scientific">Rehmannia glutinosa</name>
    <name type="common">Chinese foxglove</name>
    <dbReference type="NCBI Taxonomy" id="99300"/>
    <lineage>
        <taxon>Eukaryota</taxon>
        <taxon>Viridiplantae</taxon>
        <taxon>Streptophyta</taxon>
        <taxon>Embryophyta</taxon>
        <taxon>Tracheophyta</taxon>
        <taxon>Spermatophyta</taxon>
        <taxon>Magnoliopsida</taxon>
        <taxon>eudicotyledons</taxon>
        <taxon>Gunneridae</taxon>
        <taxon>Pentapetalae</taxon>
        <taxon>asterids</taxon>
        <taxon>lamiids</taxon>
        <taxon>Lamiales</taxon>
        <taxon>Orobanchaceae</taxon>
        <taxon>Rehmannieae</taxon>
        <taxon>Rehmannia</taxon>
    </lineage>
</organism>
<dbReference type="SUPFAM" id="SSF48264">
    <property type="entry name" value="Cytochrome P450"/>
    <property type="match status" value="1"/>
</dbReference>
<dbReference type="Proteomes" id="UP001318860">
    <property type="component" value="Unassembled WGS sequence"/>
</dbReference>
<gene>
    <name evidence="8" type="ORF">DH2020_019944</name>
</gene>
<comment type="similarity">
    <text evidence="2">Belongs to the cytochrome P450 family.</text>
</comment>
<keyword evidence="4" id="KW-0479">Metal-binding</keyword>
<dbReference type="Pfam" id="PF00067">
    <property type="entry name" value="p450"/>
    <property type="match status" value="1"/>
</dbReference>
<keyword evidence="9" id="KW-1185">Reference proteome</keyword>
<evidence type="ECO:0000256" key="6">
    <source>
        <dbReference type="ARBA" id="ARBA00023004"/>
    </source>
</evidence>
<evidence type="ECO:0000313" key="8">
    <source>
        <dbReference type="EMBL" id="KAK6146075.1"/>
    </source>
</evidence>
<evidence type="ECO:0000256" key="3">
    <source>
        <dbReference type="ARBA" id="ARBA00022617"/>
    </source>
</evidence>
<dbReference type="InterPro" id="IPR036396">
    <property type="entry name" value="Cyt_P450_sf"/>
</dbReference>
<name>A0ABR0WG06_REHGL</name>
<dbReference type="PANTHER" id="PTHR47950">
    <property type="entry name" value="CYTOCHROME P450, FAMILY 76, SUBFAMILY C, POLYPEPTIDE 5-RELATED"/>
    <property type="match status" value="1"/>
</dbReference>
<dbReference type="InterPro" id="IPR001128">
    <property type="entry name" value="Cyt_P450"/>
</dbReference>
<reference evidence="8 9" key="1">
    <citation type="journal article" date="2021" name="Comput. Struct. Biotechnol. J.">
        <title>De novo genome assembly of the potent medicinal plant Rehmannia glutinosa using nanopore technology.</title>
        <authorList>
            <person name="Ma L."/>
            <person name="Dong C."/>
            <person name="Song C."/>
            <person name="Wang X."/>
            <person name="Zheng X."/>
            <person name="Niu Y."/>
            <person name="Chen S."/>
            <person name="Feng W."/>
        </authorList>
    </citation>
    <scope>NUCLEOTIDE SEQUENCE [LARGE SCALE GENOMIC DNA]</scope>
    <source>
        <strain evidence="8">DH-2019</strain>
    </source>
</reference>
<dbReference type="PRINTS" id="PR00463">
    <property type="entry name" value="EP450I"/>
</dbReference>
<protein>
    <submittedName>
        <fullName evidence="8">Uncharacterized protein</fullName>
    </submittedName>
</protein>
<evidence type="ECO:0000256" key="5">
    <source>
        <dbReference type="ARBA" id="ARBA00023002"/>
    </source>
</evidence>
<evidence type="ECO:0000256" key="1">
    <source>
        <dbReference type="ARBA" id="ARBA00004167"/>
    </source>
</evidence>
<keyword evidence="3" id="KW-0349">Heme</keyword>
<evidence type="ECO:0000256" key="7">
    <source>
        <dbReference type="ARBA" id="ARBA00023033"/>
    </source>
</evidence>
<keyword evidence="7" id="KW-0503">Monooxygenase</keyword>
<evidence type="ECO:0000256" key="2">
    <source>
        <dbReference type="ARBA" id="ARBA00010617"/>
    </source>
</evidence>
<sequence length="234" mass="26714">MEDGGPGIEEKEHVDGLFTILSHLYGFAIADFVPWLEVFDFDGYKKILSDAINSVRKYQDPEINKRVEKWQRGIRKTEEDILDVLINLKDSKNNPLLSIQEIKAQITEIMLATVDNPSNAIEWAMAEMINQPNILDKVCKELDRVVGKDRLVEESDLPKLNYVKACVKESFRLHPMSPFNVPHVSTKDTIVGGYFVPKGSHMLLSRPGLGRNLRVWEDPLRYISTKSPPYSPTF</sequence>
<dbReference type="EMBL" id="JABTTQ020000011">
    <property type="protein sequence ID" value="KAK6146075.1"/>
    <property type="molecule type" value="Genomic_DNA"/>
</dbReference>
<comment type="subcellular location">
    <subcellularLocation>
        <location evidence="1">Membrane</location>
        <topology evidence="1">Single-pass membrane protein</topology>
    </subcellularLocation>
</comment>
<keyword evidence="6" id="KW-0408">Iron</keyword>
<evidence type="ECO:0000256" key="4">
    <source>
        <dbReference type="ARBA" id="ARBA00022723"/>
    </source>
</evidence>
<accession>A0ABR0WG06</accession>
<keyword evidence="5" id="KW-0560">Oxidoreductase</keyword>
<dbReference type="Gene3D" id="1.10.630.10">
    <property type="entry name" value="Cytochrome P450"/>
    <property type="match status" value="1"/>
</dbReference>
<proteinExistence type="inferred from homology"/>